<keyword evidence="1" id="KW-1133">Transmembrane helix</keyword>
<dbReference type="InterPro" id="IPR025743">
    <property type="entry name" value="TssM1_N"/>
</dbReference>
<dbReference type="Pfam" id="PF06761">
    <property type="entry name" value="IcmF-related"/>
    <property type="match status" value="1"/>
</dbReference>
<dbReference type="CDD" id="cd00882">
    <property type="entry name" value="Ras_like_GTPase"/>
    <property type="match status" value="1"/>
</dbReference>
<dbReference type="EMBL" id="QQAV01000001">
    <property type="protein sequence ID" value="RDI29474.1"/>
    <property type="molecule type" value="Genomic_DNA"/>
</dbReference>
<evidence type="ECO:0000313" key="6">
    <source>
        <dbReference type="Proteomes" id="UP000255265"/>
    </source>
</evidence>
<dbReference type="InterPro" id="IPR010623">
    <property type="entry name" value="IcmF_C"/>
</dbReference>
<dbReference type="InterPro" id="IPR017731">
    <property type="entry name" value="TssM1-like"/>
</dbReference>
<dbReference type="SUPFAM" id="SSF52540">
    <property type="entry name" value="P-loop containing nucleoside triphosphate hydrolases"/>
    <property type="match status" value="1"/>
</dbReference>
<gene>
    <name evidence="5" type="ORF">DFR41_1011230</name>
</gene>
<evidence type="ECO:0000259" key="3">
    <source>
        <dbReference type="Pfam" id="PF06761"/>
    </source>
</evidence>
<dbReference type="Proteomes" id="UP000255265">
    <property type="component" value="Unassembled WGS sequence"/>
</dbReference>
<evidence type="ECO:0000259" key="2">
    <source>
        <dbReference type="Pfam" id="PF06744"/>
    </source>
</evidence>
<dbReference type="OrthoDB" id="9758229at2"/>
<feature type="transmembrane region" description="Helical" evidence="1">
    <location>
        <begin position="464"/>
        <end position="486"/>
    </location>
</feature>
<evidence type="ECO:0000256" key="1">
    <source>
        <dbReference type="SAM" id="Phobius"/>
    </source>
</evidence>
<reference evidence="5 6" key="1">
    <citation type="submission" date="2018-07" db="EMBL/GenBank/DDBJ databases">
        <title>Genomic Encyclopedia of Type Strains, Phase IV (KMG-IV): sequencing the most valuable type-strain genomes for metagenomic binning, comparative biology and taxonomic classification.</title>
        <authorList>
            <person name="Goeker M."/>
        </authorList>
    </citation>
    <scope>NUCLEOTIDE SEQUENCE [LARGE SCALE GENOMIC DNA]</scope>
    <source>
        <strain evidence="5 6">DSM 21352</strain>
    </source>
</reference>
<evidence type="ECO:0000313" key="5">
    <source>
        <dbReference type="EMBL" id="RDI29474.1"/>
    </source>
</evidence>
<organism evidence="5 6">
    <name type="scientific">Pseudacidovorax intermedius</name>
    <dbReference type="NCBI Taxonomy" id="433924"/>
    <lineage>
        <taxon>Bacteria</taxon>
        <taxon>Pseudomonadati</taxon>
        <taxon>Pseudomonadota</taxon>
        <taxon>Betaproteobacteria</taxon>
        <taxon>Burkholderiales</taxon>
        <taxon>Comamonadaceae</taxon>
        <taxon>Pseudacidovorax</taxon>
    </lineage>
</organism>
<feature type="domain" description="Type VI secretion system component TssM1 N-terminal" evidence="4">
    <location>
        <begin position="209"/>
        <end position="469"/>
    </location>
</feature>
<dbReference type="InterPro" id="IPR009612">
    <property type="entry name" value="IcmF-rel"/>
</dbReference>
<proteinExistence type="predicted"/>
<dbReference type="NCBIfam" id="TIGR03348">
    <property type="entry name" value="VI_IcmF"/>
    <property type="match status" value="1"/>
</dbReference>
<evidence type="ECO:0000259" key="4">
    <source>
        <dbReference type="Pfam" id="PF14331"/>
    </source>
</evidence>
<dbReference type="RefSeq" id="WP_114802044.1">
    <property type="nucleotide sequence ID" value="NZ_QQAV01000001.1"/>
</dbReference>
<protein>
    <submittedName>
        <fullName evidence="5">Type VI secretion system protein ImpL</fullName>
    </submittedName>
</protein>
<dbReference type="PANTHER" id="PTHR36153">
    <property type="entry name" value="INNER MEMBRANE PROTEIN-RELATED"/>
    <property type="match status" value="1"/>
</dbReference>
<name>A0A370FRE9_9BURK</name>
<sequence length="1202" mass="132519">MKAVFKLIFHPVLLTVVALAILGLLIWWIGPLIKIGALVPLESELARAILIGVIVLLVLLRLAIRRWRVRRASRALTDGLMRAPAAAKADAPGDGEQQVLADRFGEAIATLKKMRLTAAGKKPGWRDWLSLSGGSYLYDLPWYVFIGAPGSGKTTALVNSGLSFPLAEKFGAGAIRGVGGTRNCDWWFTDEAVLIDTAGRYTTQDSHAAEDKSAWDGFLNLLKKARPRRPLNGVFLTVSVADLLGQGLEARSALAASMRARLLELDERLTTRLPVYVLVTKSDLLYGFTEYFADLGKEQRAQVFGFTLSPDEGSHLAEHGLQQPFQREFSLLHERVNNGLIERMQQETDGTRRGAIFGFPAQFATVGPLLADLLDQVFTGSRFAQPPWVRGVYFTSGTQEGSPIDRVMGSLARSFGIERAILAPQKSSGRSYFLTTLLKDVVFPEQRLAGADVKLERKRHLLRLAGVSAMGLVTLALLAGWGWSAWRNAEYLKSVEAKLEPTRQSLATLPTQASSPIDMAPVLGNLRDVWRTPVNREGDTPFLMTLGLYQGDKMDAAAQAAHQRALNEAFLPQLARRIEDQLRSAPRDNLEYLYEALKSYLMIHQPEHFDPEALKAWITLDWERTLDRGVPPERRKMLEDQLDLLIAQGPPRSPLPMDENLVRSTRGLLASYPPEQRIFSRLKRQRLGKDMPDFTVAQAAGPSAPLVFERPSGKPLTEGVPGLFTYDGYHQRFQNAVVLVTGQLAAEDPWVLGQEKSAADRARDAAALGQLTDRVRRLYLEEYARLWQALLADVRLIRAGGLEKNIDIARIVSGVDSPLANFLRAVVKQTTLTPAKDDKSAVGKAAETVRNTRKGLEELFGGSGSDAQRAVPVGKSIESIVDDRFESLRRLVTPPAPGQPAPIDDALKLFNEVYVYLTAVDTAVKSRSAPPPGDVAGKLKSDAGRLPDPVRSMIENLSSTGAAQARVAERGNLSQDLRPVTEFCQRAIAGRYPFVESSNRDVLPEDFGQMFGPGGLMDDFFQKKLAQLVDTSRRPWRYKPIAEQGAISPAALQQFERADVIKQVFFRGGGRTPGMRLDFKPVEMDAGITSFSLDVDGQTVKYAHGPIVPMTVQWPGPRNTNQVRLTIAPPTSGGTSGQVTEGPWALFKMLDRGQLASGDGPEKFFITFQLDARRARFEVTTNSVQHPIRMKELREFSCPEGL</sequence>
<dbReference type="AlphaFoldDB" id="A0A370FRE9"/>
<dbReference type="STRING" id="433924.NS331_24085"/>
<feature type="domain" description="IcmF-related" evidence="3">
    <location>
        <begin position="521"/>
        <end position="831"/>
    </location>
</feature>
<keyword evidence="1" id="KW-0812">Transmembrane</keyword>
<feature type="transmembrane region" description="Helical" evidence="1">
    <location>
        <begin position="12"/>
        <end position="33"/>
    </location>
</feature>
<dbReference type="PANTHER" id="PTHR36153:SF1">
    <property type="entry name" value="TYPE VI SECRETION SYSTEM COMPONENT TSSM1"/>
    <property type="match status" value="1"/>
</dbReference>
<keyword evidence="6" id="KW-1185">Reference proteome</keyword>
<dbReference type="Pfam" id="PF14331">
    <property type="entry name" value="IcmF-related_N"/>
    <property type="match status" value="1"/>
</dbReference>
<dbReference type="InterPro" id="IPR027417">
    <property type="entry name" value="P-loop_NTPase"/>
</dbReference>
<dbReference type="Pfam" id="PF06744">
    <property type="entry name" value="IcmF_C"/>
    <property type="match status" value="1"/>
</dbReference>
<dbReference type="InterPro" id="IPR053156">
    <property type="entry name" value="T6SS_TssM-like"/>
</dbReference>
<comment type="caution">
    <text evidence="5">The sequence shown here is derived from an EMBL/GenBank/DDBJ whole genome shotgun (WGS) entry which is preliminary data.</text>
</comment>
<feature type="domain" description="Type VI secretion system IcmF C-terminal" evidence="2">
    <location>
        <begin position="1079"/>
        <end position="1183"/>
    </location>
</feature>
<accession>A0A370FRE9</accession>
<feature type="transmembrane region" description="Helical" evidence="1">
    <location>
        <begin position="45"/>
        <end position="64"/>
    </location>
</feature>
<keyword evidence="1" id="KW-0472">Membrane</keyword>